<dbReference type="InterPro" id="IPR036249">
    <property type="entry name" value="Thioredoxin-like_sf"/>
</dbReference>
<dbReference type="PANTHER" id="PTHR43342">
    <property type="entry name" value="NADH-QUINONE OXIDOREDUCTASE, E SUBUNIT"/>
    <property type="match status" value="1"/>
</dbReference>
<dbReference type="SUPFAM" id="SSF52833">
    <property type="entry name" value="Thioredoxin-like"/>
    <property type="match status" value="1"/>
</dbReference>
<keyword evidence="3 7" id="KW-0479">Metal-binding</keyword>
<dbReference type="EMBL" id="CP018477">
    <property type="protein sequence ID" value="ASV75486.1"/>
    <property type="molecule type" value="Genomic_DNA"/>
</dbReference>
<dbReference type="InterPro" id="IPR028431">
    <property type="entry name" value="NADP_DH_HndA-like"/>
</dbReference>
<evidence type="ECO:0000256" key="5">
    <source>
        <dbReference type="ARBA" id="ARBA00023014"/>
    </source>
</evidence>
<reference evidence="8 9" key="1">
    <citation type="journal article" name="Front. Microbiol.">
        <title>Sugar Metabolism of the First Thermophilic Planctomycete Thermogutta terrifontis: Comparative Genomic and Transcriptomic Approaches.</title>
        <authorList>
            <person name="Elcheninov A.G."/>
            <person name="Menzel P."/>
            <person name="Gudbergsdottir S.R."/>
            <person name="Slesarev A.I."/>
            <person name="Kadnikov V.V."/>
            <person name="Krogh A."/>
            <person name="Bonch-Osmolovskaya E.A."/>
            <person name="Peng X."/>
            <person name="Kublanov I.V."/>
        </authorList>
    </citation>
    <scope>NUCLEOTIDE SEQUENCE [LARGE SCALE GENOMIC DNA]</scope>
    <source>
        <strain evidence="8 9">R1</strain>
    </source>
</reference>
<dbReference type="PROSITE" id="PS51257">
    <property type="entry name" value="PROKAR_LIPOPROTEIN"/>
    <property type="match status" value="1"/>
</dbReference>
<dbReference type="AlphaFoldDB" id="A0A286RHT8"/>
<dbReference type="PANTHER" id="PTHR43342:SF2">
    <property type="entry name" value="POTENTIAL NAD-REDUCING HYDROGENASE SUBUNIT"/>
    <property type="match status" value="1"/>
</dbReference>
<dbReference type="GO" id="GO:0003677">
    <property type="term" value="F:DNA binding"/>
    <property type="evidence" value="ECO:0007669"/>
    <property type="project" value="UniProtKB-KW"/>
</dbReference>
<protein>
    <submittedName>
        <fullName evidence="8">NAD-reducing hydrogenase subunit HoxE</fullName>
        <ecNumber evidence="8">1.12.1.2</ecNumber>
    </submittedName>
</protein>
<evidence type="ECO:0000313" key="8">
    <source>
        <dbReference type="EMBL" id="ASV75486.1"/>
    </source>
</evidence>
<keyword evidence="9" id="KW-1185">Reference proteome</keyword>
<gene>
    <name evidence="8" type="ORF">THTE_2884</name>
</gene>
<name>A0A286RHT8_9BACT</name>
<comment type="cofactor">
    <cofactor evidence="6">
        <name>[2Fe-2S] cluster</name>
        <dbReference type="ChEBI" id="CHEBI:190135"/>
    </cofactor>
</comment>
<dbReference type="Gene3D" id="3.40.30.10">
    <property type="entry name" value="Glutaredoxin"/>
    <property type="match status" value="1"/>
</dbReference>
<evidence type="ECO:0000256" key="2">
    <source>
        <dbReference type="ARBA" id="ARBA00022714"/>
    </source>
</evidence>
<dbReference type="EC" id="1.12.1.2" evidence="8"/>
<feature type="binding site" evidence="7">
    <location>
        <position position="142"/>
    </location>
    <ligand>
        <name>[2Fe-2S] cluster</name>
        <dbReference type="ChEBI" id="CHEBI:190135"/>
    </ligand>
</feature>
<keyword evidence="2 7" id="KW-0001">2Fe-2S</keyword>
<dbReference type="Gene3D" id="1.10.10.1590">
    <property type="entry name" value="NADH-quinone oxidoreductase subunit E"/>
    <property type="match status" value="1"/>
</dbReference>
<organism evidence="8 9">
    <name type="scientific">Thermogutta terrifontis</name>
    <dbReference type="NCBI Taxonomy" id="1331910"/>
    <lineage>
        <taxon>Bacteria</taxon>
        <taxon>Pseudomonadati</taxon>
        <taxon>Planctomycetota</taxon>
        <taxon>Planctomycetia</taxon>
        <taxon>Pirellulales</taxon>
        <taxon>Thermoguttaceae</taxon>
        <taxon>Thermogutta</taxon>
    </lineage>
</organism>
<keyword evidence="5 7" id="KW-0411">Iron-sulfur</keyword>
<evidence type="ECO:0000256" key="1">
    <source>
        <dbReference type="ARBA" id="ARBA00010643"/>
    </source>
</evidence>
<dbReference type="RefSeq" id="WP_207651699.1">
    <property type="nucleotide sequence ID" value="NZ_CP018477.1"/>
</dbReference>
<comment type="cofactor">
    <cofactor evidence="7">
        <name>[2Fe-2S] cluster</name>
        <dbReference type="ChEBI" id="CHEBI:190135"/>
    </cofactor>
    <text evidence="7">Binds 1 [2Fe-2S] cluster.</text>
</comment>
<evidence type="ECO:0000256" key="7">
    <source>
        <dbReference type="PIRSR" id="PIRSR000216-1"/>
    </source>
</evidence>
<accession>A0A286RHT8</accession>
<dbReference type="GO" id="GO:0047985">
    <property type="term" value="F:hydrogen dehydrogenase activity"/>
    <property type="evidence" value="ECO:0007669"/>
    <property type="project" value="UniProtKB-EC"/>
</dbReference>
<dbReference type="Pfam" id="PF01257">
    <property type="entry name" value="2Fe-2S_thioredx"/>
    <property type="match status" value="1"/>
</dbReference>
<dbReference type="KEGG" id="ttf:THTE_2884"/>
<evidence type="ECO:0000256" key="3">
    <source>
        <dbReference type="ARBA" id="ARBA00022723"/>
    </source>
</evidence>
<keyword evidence="8" id="KW-0371">Homeobox</keyword>
<proteinExistence type="inferred from homology"/>
<evidence type="ECO:0000256" key="4">
    <source>
        <dbReference type="ARBA" id="ARBA00023004"/>
    </source>
</evidence>
<keyword evidence="4 7" id="KW-0408">Iron</keyword>
<dbReference type="InterPro" id="IPR041921">
    <property type="entry name" value="NuoE_N"/>
</dbReference>
<dbReference type="InterPro" id="IPR042128">
    <property type="entry name" value="NuoE_dom"/>
</dbReference>
<dbReference type="FunFam" id="3.40.30.10:FF:000015">
    <property type="entry name" value="NADH-quinone oxidoreductase subunit E"/>
    <property type="match status" value="1"/>
</dbReference>
<dbReference type="GO" id="GO:0046872">
    <property type="term" value="F:metal ion binding"/>
    <property type="evidence" value="ECO:0007669"/>
    <property type="project" value="UniProtKB-KW"/>
</dbReference>
<feature type="binding site" evidence="7">
    <location>
        <position position="106"/>
    </location>
    <ligand>
        <name>[2Fe-2S] cluster</name>
        <dbReference type="ChEBI" id="CHEBI:190135"/>
    </ligand>
</feature>
<feature type="binding site" evidence="7">
    <location>
        <position position="101"/>
    </location>
    <ligand>
        <name>[2Fe-2S] cluster</name>
        <dbReference type="ChEBI" id="CHEBI:190135"/>
    </ligand>
</feature>
<evidence type="ECO:0000256" key="6">
    <source>
        <dbReference type="ARBA" id="ARBA00034078"/>
    </source>
</evidence>
<dbReference type="GO" id="GO:0051537">
    <property type="term" value="F:2 iron, 2 sulfur cluster binding"/>
    <property type="evidence" value="ECO:0007669"/>
    <property type="project" value="UniProtKB-KW"/>
</dbReference>
<dbReference type="Proteomes" id="UP000215086">
    <property type="component" value="Chromosome"/>
</dbReference>
<dbReference type="PIRSF" id="PIRSF000216">
    <property type="entry name" value="NADH_DH_24kDa"/>
    <property type="match status" value="1"/>
</dbReference>
<feature type="binding site" evidence="7">
    <location>
        <position position="146"/>
    </location>
    <ligand>
        <name>[2Fe-2S] cluster</name>
        <dbReference type="ChEBI" id="CHEBI:190135"/>
    </ligand>
</feature>
<dbReference type="InterPro" id="IPR002023">
    <property type="entry name" value="NuoE-like"/>
</dbReference>
<sequence>MDTQKIGTPVSGTSSGCLCGEATEEEKLAQLDDILSQYRDVPGGLIPVLQMAQTIFGYLPEPVLKRIARAFGKPLSEVTGVVTFYSFFNTVPRGRHMIRVCLGTACYVRGGKQVLAALREELGIDVGETTSDRTFSLDVGRCFGACGLAPVIMIDNDVHQRVKVSRLGELLQKYRNGDK</sequence>
<comment type="similarity">
    <text evidence="1">Belongs to the complex I 24 kDa subunit family.</text>
</comment>
<evidence type="ECO:0000313" key="9">
    <source>
        <dbReference type="Proteomes" id="UP000215086"/>
    </source>
</evidence>
<dbReference type="CDD" id="cd03064">
    <property type="entry name" value="TRX_Fd_NuoE"/>
    <property type="match status" value="1"/>
</dbReference>
<keyword evidence="8" id="KW-0560">Oxidoreductase</keyword>